<evidence type="ECO:0000313" key="13">
    <source>
        <dbReference type="EMBL" id="SDY15616.1"/>
    </source>
</evidence>
<accession>A0A1H3HJ89</accession>
<evidence type="ECO:0000256" key="7">
    <source>
        <dbReference type="ARBA" id="ARBA00022840"/>
    </source>
</evidence>
<dbReference type="InterPro" id="IPR014721">
    <property type="entry name" value="Ribsml_uS5_D2-typ_fold_subgr"/>
</dbReference>
<evidence type="ECO:0000259" key="11">
    <source>
        <dbReference type="Pfam" id="PF00288"/>
    </source>
</evidence>
<comment type="pathway">
    <text evidence="10">Isoprenoid biosynthesis; isopentenyl diphosphate biosynthesis via DXP pathway; isopentenyl diphosphate from 1-deoxy-D-xylulose 5-phosphate: step 3/6.</text>
</comment>
<dbReference type="Pfam" id="PF08544">
    <property type="entry name" value="GHMP_kinases_C"/>
    <property type="match status" value="1"/>
</dbReference>
<evidence type="ECO:0000259" key="12">
    <source>
        <dbReference type="Pfam" id="PF08544"/>
    </source>
</evidence>
<protein>
    <recommendedName>
        <fullName evidence="3 10">4-diphosphocytidyl-2-C-methyl-D-erythritol kinase</fullName>
        <shortName evidence="10">CMK</shortName>
        <ecNumber evidence="2 10">2.7.1.148</ecNumber>
    </recommendedName>
    <alternativeName>
        <fullName evidence="9 10">4-(cytidine-5'-diphospho)-2-C-methyl-D-erythritol kinase</fullName>
    </alternativeName>
</protein>
<sequence length="278" mass="28862">MTTAERAEAFAPAKVNLALHVTGQRADGYHLLDSLVMFANLGDRVSACLADQLRLSVTGPLAEGVPTGPENLVLKAAVWAGQSADFELEKNLPAAAGIGGGSSDAAAALRVLEALTGQPADVGRLAELGADVPVCYFGRACRMAGVGEQIEAVDLPRVAAVLANPRVEVETPHVFGKLAAKNNAPLPELPPLGSASDLIAFLREQTRNDLEPPALALAPVIGEVLDRLWGLEGARLARMSGSGATCFALFDEIGAAETAAAALSAQRPDWWVSAVWLS</sequence>
<keyword evidence="7 10" id="KW-0067">ATP-binding</keyword>
<evidence type="ECO:0000256" key="6">
    <source>
        <dbReference type="ARBA" id="ARBA00022777"/>
    </source>
</evidence>
<feature type="active site" evidence="10">
    <location>
        <position position="131"/>
    </location>
</feature>
<dbReference type="SUPFAM" id="SSF55060">
    <property type="entry name" value="GHMP Kinase, C-terminal domain"/>
    <property type="match status" value="1"/>
</dbReference>
<evidence type="ECO:0000256" key="2">
    <source>
        <dbReference type="ARBA" id="ARBA00012052"/>
    </source>
</evidence>
<reference evidence="13 14" key="1">
    <citation type="submission" date="2016-10" db="EMBL/GenBank/DDBJ databases">
        <authorList>
            <person name="de Groot N.N."/>
        </authorList>
    </citation>
    <scope>NUCLEOTIDE SEQUENCE [LARGE SCALE GENOMIC DNA]</scope>
    <source>
        <strain evidence="13 14">DSM 24677</strain>
    </source>
</reference>
<evidence type="ECO:0000256" key="3">
    <source>
        <dbReference type="ARBA" id="ARBA00017473"/>
    </source>
</evidence>
<evidence type="ECO:0000256" key="4">
    <source>
        <dbReference type="ARBA" id="ARBA00022679"/>
    </source>
</evidence>
<dbReference type="Pfam" id="PF00288">
    <property type="entry name" value="GHMP_kinases_N"/>
    <property type="match status" value="1"/>
</dbReference>
<dbReference type="PANTHER" id="PTHR43527">
    <property type="entry name" value="4-DIPHOSPHOCYTIDYL-2-C-METHYL-D-ERYTHRITOL KINASE, CHLOROPLASTIC"/>
    <property type="match status" value="1"/>
</dbReference>
<dbReference type="UniPathway" id="UPA00056">
    <property type="reaction ID" value="UER00094"/>
</dbReference>
<organism evidence="13 14">
    <name type="scientific">Lentibacter algarum</name>
    <dbReference type="NCBI Taxonomy" id="576131"/>
    <lineage>
        <taxon>Bacteria</taxon>
        <taxon>Pseudomonadati</taxon>
        <taxon>Pseudomonadota</taxon>
        <taxon>Alphaproteobacteria</taxon>
        <taxon>Rhodobacterales</taxon>
        <taxon>Roseobacteraceae</taxon>
        <taxon>Lentibacter</taxon>
    </lineage>
</organism>
<evidence type="ECO:0000313" key="14">
    <source>
        <dbReference type="Proteomes" id="UP000199026"/>
    </source>
</evidence>
<feature type="active site" evidence="10">
    <location>
        <position position="14"/>
    </location>
</feature>
<keyword evidence="8 10" id="KW-0414">Isoprene biosynthesis</keyword>
<dbReference type="AlphaFoldDB" id="A0A1H3HJ89"/>
<dbReference type="GO" id="GO:0019288">
    <property type="term" value="P:isopentenyl diphosphate biosynthetic process, methylerythritol 4-phosphate pathway"/>
    <property type="evidence" value="ECO:0007669"/>
    <property type="project" value="UniProtKB-UniRule"/>
</dbReference>
<name>A0A1H3HJ89_9RHOB</name>
<keyword evidence="4 10" id="KW-0808">Transferase</keyword>
<evidence type="ECO:0000256" key="8">
    <source>
        <dbReference type="ARBA" id="ARBA00023229"/>
    </source>
</evidence>
<dbReference type="EMBL" id="FNPR01000001">
    <property type="protein sequence ID" value="SDY15616.1"/>
    <property type="molecule type" value="Genomic_DNA"/>
</dbReference>
<dbReference type="Gene3D" id="3.30.70.890">
    <property type="entry name" value="GHMP kinase, C-terminal domain"/>
    <property type="match status" value="1"/>
</dbReference>
<comment type="similarity">
    <text evidence="1 10">Belongs to the GHMP kinase family. IspE subfamily.</text>
</comment>
<dbReference type="Gene3D" id="3.30.230.10">
    <property type="match status" value="1"/>
</dbReference>
<dbReference type="OrthoDB" id="9809438at2"/>
<dbReference type="PANTHER" id="PTHR43527:SF2">
    <property type="entry name" value="4-DIPHOSPHOCYTIDYL-2-C-METHYL-D-ERYTHRITOL KINASE, CHLOROPLASTIC"/>
    <property type="match status" value="1"/>
</dbReference>
<evidence type="ECO:0000256" key="9">
    <source>
        <dbReference type="ARBA" id="ARBA00032554"/>
    </source>
</evidence>
<dbReference type="GO" id="GO:0016114">
    <property type="term" value="P:terpenoid biosynthetic process"/>
    <property type="evidence" value="ECO:0007669"/>
    <property type="project" value="InterPro"/>
</dbReference>
<dbReference type="STRING" id="576131.SAMN05444486_101478"/>
<feature type="binding site" evidence="10">
    <location>
        <begin position="93"/>
        <end position="103"/>
    </location>
    <ligand>
        <name>ATP</name>
        <dbReference type="ChEBI" id="CHEBI:30616"/>
    </ligand>
</feature>
<dbReference type="HAMAP" id="MF_00061">
    <property type="entry name" value="IspE"/>
    <property type="match status" value="1"/>
</dbReference>
<keyword evidence="14" id="KW-1185">Reference proteome</keyword>
<dbReference type="GeneID" id="78123283"/>
<dbReference type="RefSeq" id="WP_089887532.1">
    <property type="nucleotide sequence ID" value="NZ_CALJFH010000016.1"/>
</dbReference>
<dbReference type="GO" id="GO:0050515">
    <property type="term" value="F:4-(cytidine 5'-diphospho)-2-C-methyl-D-erythritol kinase activity"/>
    <property type="evidence" value="ECO:0007669"/>
    <property type="project" value="UniProtKB-UniRule"/>
</dbReference>
<proteinExistence type="inferred from homology"/>
<keyword evidence="6 10" id="KW-0418">Kinase</keyword>
<dbReference type="PIRSF" id="PIRSF010376">
    <property type="entry name" value="IspE"/>
    <property type="match status" value="1"/>
</dbReference>
<keyword evidence="5 10" id="KW-0547">Nucleotide-binding</keyword>
<evidence type="ECO:0000256" key="5">
    <source>
        <dbReference type="ARBA" id="ARBA00022741"/>
    </source>
</evidence>
<comment type="function">
    <text evidence="10">Catalyzes the phosphorylation of the position 2 hydroxy group of 4-diphosphocytidyl-2C-methyl-D-erythritol.</text>
</comment>
<dbReference type="InterPro" id="IPR006204">
    <property type="entry name" value="GHMP_kinase_N_dom"/>
</dbReference>
<dbReference type="EC" id="2.7.1.148" evidence="2 10"/>
<evidence type="ECO:0000256" key="10">
    <source>
        <dbReference type="HAMAP-Rule" id="MF_00061"/>
    </source>
</evidence>
<dbReference type="InterPro" id="IPR020568">
    <property type="entry name" value="Ribosomal_Su5_D2-typ_SF"/>
</dbReference>
<dbReference type="InterPro" id="IPR013750">
    <property type="entry name" value="GHMP_kinase_C_dom"/>
</dbReference>
<dbReference type="InterPro" id="IPR036554">
    <property type="entry name" value="GHMP_kinase_C_sf"/>
</dbReference>
<dbReference type="SUPFAM" id="SSF54211">
    <property type="entry name" value="Ribosomal protein S5 domain 2-like"/>
    <property type="match status" value="1"/>
</dbReference>
<comment type="catalytic activity">
    <reaction evidence="10">
        <text>4-CDP-2-C-methyl-D-erythritol + ATP = 4-CDP-2-C-methyl-D-erythritol 2-phosphate + ADP + H(+)</text>
        <dbReference type="Rhea" id="RHEA:18437"/>
        <dbReference type="ChEBI" id="CHEBI:15378"/>
        <dbReference type="ChEBI" id="CHEBI:30616"/>
        <dbReference type="ChEBI" id="CHEBI:57823"/>
        <dbReference type="ChEBI" id="CHEBI:57919"/>
        <dbReference type="ChEBI" id="CHEBI:456216"/>
        <dbReference type="EC" id="2.7.1.148"/>
    </reaction>
</comment>
<gene>
    <name evidence="10" type="primary">ispE</name>
    <name evidence="13" type="ORF">SAMN05444486_101478</name>
</gene>
<dbReference type="GO" id="GO:0005524">
    <property type="term" value="F:ATP binding"/>
    <property type="evidence" value="ECO:0007669"/>
    <property type="project" value="UniProtKB-UniRule"/>
</dbReference>
<dbReference type="InterPro" id="IPR004424">
    <property type="entry name" value="IspE"/>
</dbReference>
<feature type="domain" description="GHMP kinase C-terminal" evidence="12">
    <location>
        <begin position="196"/>
        <end position="266"/>
    </location>
</feature>
<dbReference type="Proteomes" id="UP000199026">
    <property type="component" value="Unassembled WGS sequence"/>
</dbReference>
<evidence type="ECO:0000256" key="1">
    <source>
        <dbReference type="ARBA" id="ARBA00009684"/>
    </source>
</evidence>
<dbReference type="NCBIfam" id="NF011202">
    <property type="entry name" value="PRK14608.1"/>
    <property type="match status" value="1"/>
</dbReference>
<feature type="domain" description="GHMP kinase N-terminal" evidence="11">
    <location>
        <begin position="74"/>
        <end position="138"/>
    </location>
</feature>